<evidence type="ECO:0000313" key="4">
    <source>
        <dbReference type="Proteomes" id="UP000277212"/>
    </source>
</evidence>
<evidence type="ECO:0000313" key="3">
    <source>
        <dbReference type="EMBL" id="RMJ07204.1"/>
    </source>
</evidence>
<name>A0A3M2RPK9_9HYPO</name>
<dbReference type="PANTHER" id="PTHR40466:SF1">
    <property type="entry name" value="FUNGAL PROTEIN"/>
    <property type="match status" value="1"/>
</dbReference>
<keyword evidence="2" id="KW-0812">Transmembrane</keyword>
<accession>A0A3M2RPK9</accession>
<dbReference type="Proteomes" id="UP000277212">
    <property type="component" value="Unassembled WGS sequence"/>
</dbReference>
<dbReference type="InterPro" id="IPR039965">
    <property type="entry name" value="C3H7.08c"/>
</dbReference>
<proteinExistence type="predicted"/>
<keyword evidence="2" id="KW-1133">Transmembrane helix</keyword>
<dbReference type="EMBL" id="NKUJ01000357">
    <property type="protein sequence ID" value="RMJ07204.1"/>
    <property type="molecule type" value="Genomic_DNA"/>
</dbReference>
<feature type="region of interest" description="Disordered" evidence="1">
    <location>
        <begin position="58"/>
        <end position="102"/>
    </location>
</feature>
<protein>
    <submittedName>
        <fullName evidence="3">Uncharacterized protein</fullName>
    </submittedName>
</protein>
<feature type="region of interest" description="Disordered" evidence="1">
    <location>
        <begin position="13"/>
        <end position="33"/>
    </location>
</feature>
<comment type="caution">
    <text evidence="3">The sequence shown here is derived from an EMBL/GenBank/DDBJ whole genome shotgun (WGS) entry which is preliminary data.</text>
</comment>
<sequence>MASRVAARRLFTTASRRLQEQHQKAELKKETRQNPELLILGGVMVAALGGAGFYFGRSPTGATSESPVNIAKDGHPWESGSSGKYKYHPGGDPNQEPKDAPSALNVVVVPNVTLPAELHDKFNKWGKDGYP</sequence>
<feature type="compositionally biased region" description="Basic and acidic residues" evidence="1">
    <location>
        <begin position="17"/>
        <end position="33"/>
    </location>
</feature>
<organism evidence="3 4">
    <name type="scientific">Fusarium kuroshium</name>
    <dbReference type="NCBI Taxonomy" id="2010991"/>
    <lineage>
        <taxon>Eukaryota</taxon>
        <taxon>Fungi</taxon>
        <taxon>Dikarya</taxon>
        <taxon>Ascomycota</taxon>
        <taxon>Pezizomycotina</taxon>
        <taxon>Sordariomycetes</taxon>
        <taxon>Hypocreomycetidae</taxon>
        <taxon>Hypocreales</taxon>
        <taxon>Nectriaceae</taxon>
        <taxon>Fusarium</taxon>
        <taxon>Fusarium solani species complex</taxon>
    </lineage>
</organism>
<keyword evidence="2" id="KW-0472">Membrane</keyword>
<gene>
    <name evidence="3" type="ORF">CDV36_013189</name>
</gene>
<dbReference type="PANTHER" id="PTHR40466">
    <property type="entry name" value="EXPRESSED PROTEIN"/>
    <property type="match status" value="1"/>
</dbReference>
<feature type="transmembrane region" description="Helical" evidence="2">
    <location>
        <begin position="37"/>
        <end position="56"/>
    </location>
</feature>
<reference evidence="3 4" key="1">
    <citation type="submission" date="2017-06" db="EMBL/GenBank/DDBJ databases">
        <title>Comparative genomic analysis of Ambrosia Fusariam Clade fungi.</title>
        <authorList>
            <person name="Stajich J.E."/>
            <person name="Carrillo J."/>
            <person name="Kijimoto T."/>
            <person name="Eskalen A."/>
            <person name="O'Donnell K."/>
            <person name="Kasson M."/>
        </authorList>
    </citation>
    <scope>NUCLEOTIDE SEQUENCE [LARGE SCALE GENOMIC DNA]</scope>
    <source>
        <strain evidence="3">UCR3666</strain>
    </source>
</reference>
<evidence type="ECO:0000256" key="2">
    <source>
        <dbReference type="SAM" id="Phobius"/>
    </source>
</evidence>
<dbReference type="AlphaFoldDB" id="A0A3M2RPK9"/>
<keyword evidence="4" id="KW-1185">Reference proteome</keyword>
<dbReference type="OrthoDB" id="3141857at2759"/>
<evidence type="ECO:0000256" key="1">
    <source>
        <dbReference type="SAM" id="MobiDB-lite"/>
    </source>
</evidence>